<gene>
    <name evidence="4" type="ORF">C6P46_000030</name>
</gene>
<reference evidence="4 5" key="1">
    <citation type="submission" date="2020-11" db="EMBL/GenBank/DDBJ databases">
        <title>Kefir isolates.</title>
        <authorList>
            <person name="Marcisauskas S."/>
            <person name="Kim Y."/>
            <person name="Blasche S."/>
        </authorList>
    </citation>
    <scope>NUCLEOTIDE SEQUENCE [LARGE SCALE GENOMIC DNA]</scope>
    <source>
        <strain evidence="4 5">KR</strain>
    </source>
</reference>
<dbReference type="Pfam" id="PF00106">
    <property type="entry name" value="adh_short"/>
    <property type="match status" value="1"/>
</dbReference>
<keyword evidence="2" id="KW-0560">Oxidoreductase</keyword>
<evidence type="ECO:0000313" key="4">
    <source>
        <dbReference type="EMBL" id="KAG0667499.1"/>
    </source>
</evidence>
<name>A0A9P6W8P8_RHOMI</name>
<dbReference type="InterPro" id="IPR002347">
    <property type="entry name" value="SDR_fam"/>
</dbReference>
<evidence type="ECO:0000313" key="5">
    <source>
        <dbReference type="Proteomes" id="UP000777482"/>
    </source>
</evidence>
<dbReference type="GO" id="GO:0005737">
    <property type="term" value="C:cytoplasm"/>
    <property type="evidence" value="ECO:0007669"/>
    <property type="project" value="TreeGrafter"/>
</dbReference>
<accession>A0A9P6W8P8</accession>
<dbReference type="EMBL" id="PUHQ01000001">
    <property type="protein sequence ID" value="KAG0667499.1"/>
    <property type="molecule type" value="Genomic_DNA"/>
</dbReference>
<proteinExistence type="inferred from homology"/>
<dbReference type="SUPFAM" id="SSF51735">
    <property type="entry name" value="NAD(P)-binding Rossmann-fold domains"/>
    <property type="match status" value="1"/>
</dbReference>
<dbReference type="Proteomes" id="UP000777482">
    <property type="component" value="Unassembled WGS sequence"/>
</dbReference>
<keyword evidence="5" id="KW-1185">Reference proteome</keyword>
<dbReference type="OrthoDB" id="5371740at2759"/>
<evidence type="ECO:0000259" key="3">
    <source>
        <dbReference type="SMART" id="SM00822"/>
    </source>
</evidence>
<feature type="domain" description="Ketoreductase" evidence="3">
    <location>
        <begin position="53"/>
        <end position="230"/>
    </location>
</feature>
<organism evidence="4 5">
    <name type="scientific">Rhodotorula mucilaginosa</name>
    <name type="common">Yeast</name>
    <name type="synonym">Rhodotorula rubra</name>
    <dbReference type="NCBI Taxonomy" id="5537"/>
    <lineage>
        <taxon>Eukaryota</taxon>
        <taxon>Fungi</taxon>
        <taxon>Dikarya</taxon>
        <taxon>Basidiomycota</taxon>
        <taxon>Pucciniomycotina</taxon>
        <taxon>Microbotryomycetes</taxon>
        <taxon>Sporidiobolales</taxon>
        <taxon>Sporidiobolaceae</taxon>
        <taxon>Rhodotorula</taxon>
    </lineage>
</organism>
<sequence length="335" mass="34655">MASAAPANATEDASAFASLVQRESALLRSAPPPEATALEVDDALSYGAALKGKVVIVTGAGSGFGRAYARKVGELGAKLVLSDVRKELAQEVAEEITAKGGTATAIACDVADWDAQVRMFRHAVDTFGHIDVVVANAGIGEPESDRFMNLKPGSDALGPNLNGVAYTAKLAFFHLDKNPVKEGKALVVLGSMASFFGLPGGPIYCASKHAVLGLVRSLVFDGMAFGINVNIVNPFFVKTNIFGSVTSLLLAGIPLPTIDDVVAAMVAASSKPKTSGSAFVVDFKGVLEVPLAAAAAGPSNYYETFARRAAGAIMFGKWLSDVISSVLAGFSSRRL</sequence>
<dbReference type="AlphaFoldDB" id="A0A9P6W8P8"/>
<evidence type="ECO:0000256" key="1">
    <source>
        <dbReference type="ARBA" id="ARBA00006484"/>
    </source>
</evidence>
<dbReference type="InterPro" id="IPR036291">
    <property type="entry name" value="NAD(P)-bd_dom_sf"/>
</dbReference>
<protein>
    <recommendedName>
        <fullName evidence="3">Ketoreductase domain-containing protein</fullName>
    </recommendedName>
</protein>
<dbReference type="InterPro" id="IPR057326">
    <property type="entry name" value="KR_dom"/>
</dbReference>
<dbReference type="PANTHER" id="PTHR44229:SF4">
    <property type="entry name" value="15-HYDROXYPROSTAGLANDIN DEHYDROGENASE [NAD(+)]"/>
    <property type="match status" value="1"/>
</dbReference>
<dbReference type="Gene3D" id="3.40.50.720">
    <property type="entry name" value="NAD(P)-binding Rossmann-like Domain"/>
    <property type="match status" value="1"/>
</dbReference>
<dbReference type="SMART" id="SM00822">
    <property type="entry name" value="PKS_KR"/>
    <property type="match status" value="1"/>
</dbReference>
<comment type="caution">
    <text evidence="4">The sequence shown here is derived from an EMBL/GenBank/DDBJ whole genome shotgun (WGS) entry which is preliminary data.</text>
</comment>
<evidence type="ECO:0000256" key="2">
    <source>
        <dbReference type="ARBA" id="ARBA00023002"/>
    </source>
</evidence>
<comment type="similarity">
    <text evidence="1">Belongs to the short-chain dehydrogenases/reductases (SDR) family.</text>
</comment>
<dbReference type="PRINTS" id="PR00081">
    <property type="entry name" value="GDHRDH"/>
</dbReference>
<dbReference type="PANTHER" id="PTHR44229">
    <property type="entry name" value="15-HYDROXYPROSTAGLANDIN DEHYDROGENASE [NAD(+)]"/>
    <property type="match status" value="1"/>
</dbReference>
<dbReference type="GO" id="GO:0016616">
    <property type="term" value="F:oxidoreductase activity, acting on the CH-OH group of donors, NAD or NADP as acceptor"/>
    <property type="evidence" value="ECO:0007669"/>
    <property type="project" value="TreeGrafter"/>
</dbReference>